<feature type="compositionally biased region" description="Basic and acidic residues" evidence="3">
    <location>
        <begin position="58"/>
        <end position="71"/>
    </location>
</feature>
<dbReference type="InterPro" id="IPR010422">
    <property type="entry name" value="Ccdc124/Oxs1"/>
</dbReference>
<keyword evidence="7" id="KW-1185">Reference proteome</keyword>
<dbReference type="OrthoDB" id="76412at2759"/>
<dbReference type="Pfam" id="PF06244">
    <property type="entry name" value="Ccdc124"/>
    <property type="match status" value="1"/>
</dbReference>
<dbReference type="GO" id="GO:0005634">
    <property type="term" value="C:nucleus"/>
    <property type="evidence" value="ECO:0007669"/>
    <property type="project" value="TreeGrafter"/>
</dbReference>
<protein>
    <recommendedName>
        <fullName evidence="8">DUF1014-domain-containing protein</fullName>
    </recommendedName>
</protein>
<proteinExistence type="inferred from homology"/>
<dbReference type="GO" id="GO:0003713">
    <property type="term" value="F:transcription coactivator activity"/>
    <property type="evidence" value="ECO:0007669"/>
    <property type="project" value="TreeGrafter"/>
</dbReference>
<dbReference type="Pfam" id="PF22048">
    <property type="entry name" value="LSO1_2-like"/>
    <property type="match status" value="1"/>
</dbReference>
<feature type="compositionally biased region" description="Low complexity" evidence="3">
    <location>
        <begin position="12"/>
        <end position="31"/>
    </location>
</feature>
<feature type="compositionally biased region" description="Low complexity" evidence="3">
    <location>
        <begin position="43"/>
        <end position="57"/>
    </location>
</feature>
<dbReference type="GO" id="GO:0006366">
    <property type="term" value="P:transcription by RNA polymerase II"/>
    <property type="evidence" value="ECO:0007669"/>
    <property type="project" value="TreeGrafter"/>
</dbReference>
<evidence type="ECO:0000313" key="6">
    <source>
        <dbReference type="EMBL" id="GMH51589.1"/>
    </source>
</evidence>
<evidence type="ECO:0008006" key="8">
    <source>
        <dbReference type="Google" id="ProtNLM"/>
    </source>
</evidence>
<feature type="domain" description="Coiled-coil" evidence="4">
    <location>
        <begin position="173"/>
        <end position="254"/>
    </location>
</feature>
<evidence type="ECO:0000313" key="7">
    <source>
        <dbReference type="Proteomes" id="UP001165085"/>
    </source>
</evidence>
<comment type="caution">
    <text evidence="6">The sequence shown here is derived from an EMBL/GenBank/DDBJ whole genome shotgun (WGS) entry which is preliminary data.</text>
</comment>
<dbReference type="Proteomes" id="UP001165085">
    <property type="component" value="Unassembled WGS sequence"/>
</dbReference>
<keyword evidence="2" id="KW-0175">Coiled coil</keyword>
<feature type="region of interest" description="Disordered" evidence="3">
    <location>
        <begin position="1"/>
        <end position="156"/>
    </location>
</feature>
<dbReference type="InterPro" id="IPR054414">
    <property type="entry name" value="Ccdc124/Oxs1_C"/>
</dbReference>
<feature type="compositionally biased region" description="Basic residues" evidence="3">
    <location>
        <begin position="85"/>
        <end position="100"/>
    </location>
</feature>
<dbReference type="AlphaFoldDB" id="A0A9W7DPQ7"/>
<dbReference type="PANTHER" id="PTHR21680">
    <property type="entry name" value="COILED-COIL DOMAIN-CONTAINING PROTEIN 124"/>
    <property type="match status" value="1"/>
</dbReference>
<evidence type="ECO:0000259" key="4">
    <source>
        <dbReference type="Pfam" id="PF06244"/>
    </source>
</evidence>
<sequence length="258" mass="28322">MPPKKVNSKVEAANAKKAAAQAQKDAQKATQLEAAEASEWKKGANNRGAAKADATAAKADEAARKKREKEMLLQAEEEANQGIKTVKKQAGPKKGGKKKKGSDLDFLEDSLVGAADKKAKAKKKAEKEKKEKEARDAQERAAKAAAGDPDSLTRNGIVDVSDMIGKSDTLVENVNKPIDDEDAASGIEASLSVFKFGKEEADSHPEKRMKALHKAFEERMLPQMKEDFPGLKLRQYQQKIFDLWVKSPENPRNQQQQK</sequence>
<dbReference type="InterPro" id="IPR054413">
    <property type="entry name" value="LSO1/2"/>
</dbReference>
<evidence type="ECO:0000256" key="3">
    <source>
        <dbReference type="SAM" id="MobiDB-lite"/>
    </source>
</evidence>
<reference evidence="7" key="1">
    <citation type="journal article" date="2023" name="Commun. Biol.">
        <title>Genome analysis of Parmales, the sister group of diatoms, reveals the evolutionary specialization of diatoms from phago-mixotrophs to photoautotrophs.</title>
        <authorList>
            <person name="Ban H."/>
            <person name="Sato S."/>
            <person name="Yoshikawa S."/>
            <person name="Yamada K."/>
            <person name="Nakamura Y."/>
            <person name="Ichinomiya M."/>
            <person name="Sato N."/>
            <person name="Blanc-Mathieu R."/>
            <person name="Endo H."/>
            <person name="Kuwata A."/>
            <person name="Ogata H."/>
        </authorList>
    </citation>
    <scope>NUCLEOTIDE SEQUENCE [LARGE SCALE GENOMIC DNA]</scope>
    <source>
        <strain evidence="7">NIES 3701</strain>
    </source>
</reference>
<organism evidence="6 7">
    <name type="scientific">Triparma strigata</name>
    <dbReference type="NCBI Taxonomy" id="1606541"/>
    <lineage>
        <taxon>Eukaryota</taxon>
        <taxon>Sar</taxon>
        <taxon>Stramenopiles</taxon>
        <taxon>Ochrophyta</taxon>
        <taxon>Bolidophyceae</taxon>
        <taxon>Parmales</taxon>
        <taxon>Triparmaceae</taxon>
        <taxon>Triparma</taxon>
    </lineage>
</organism>
<evidence type="ECO:0000256" key="1">
    <source>
        <dbReference type="ARBA" id="ARBA00008296"/>
    </source>
</evidence>
<name>A0A9W7DPQ7_9STRA</name>
<dbReference type="EMBL" id="BRXY01000004">
    <property type="protein sequence ID" value="GMH51589.1"/>
    <property type="molecule type" value="Genomic_DNA"/>
</dbReference>
<comment type="similarity">
    <text evidence="1">Belongs to the CCDC124 family.</text>
</comment>
<accession>A0A9W7DPQ7</accession>
<evidence type="ECO:0000259" key="5">
    <source>
        <dbReference type="Pfam" id="PF22048"/>
    </source>
</evidence>
<dbReference type="PANTHER" id="PTHR21680:SF0">
    <property type="entry name" value="COILED-COIL DOMAIN-CONTAINING PROTEIN 124"/>
    <property type="match status" value="1"/>
</dbReference>
<feature type="domain" description="LSO1/LSO2" evidence="5">
    <location>
        <begin position="8"/>
        <end position="77"/>
    </location>
</feature>
<gene>
    <name evidence="6" type="ORF">TrST_g324</name>
</gene>
<evidence type="ECO:0000256" key="2">
    <source>
        <dbReference type="ARBA" id="ARBA00023054"/>
    </source>
</evidence>
<feature type="compositionally biased region" description="Basic and acidic residues" evidence="3">
    <location>
        <begin position="125"/>
        <end position="142"/>
    </location>
</feature>